<dbReference type="STRING" id="573321.SAMN04488505_102792"/>
<dbReference type="OrthoDB" id="9785745at2"/>
<evidence type="ECO:0000256" key="1">
    <source>
        <dbReference type="ARBA" id="ARBA00009437"/>
    </source>
</evidence>
<dbReference type="Gene3D" id="3.40.190.290">
    <property type="match status" value="1"/>
</dbReference>
<dbReference type="Pfam" id="PF03466">
    <property type="entry name" value="LysR_substrate"/>
    <property type="match status" value="1"/>
</dbReference>
<dbReference type="Proteomes" id="UP000198984">
    <property type="component" value="Unassembled WGS sequence"/>
</dbReference>
<dbReference type="GO" id="GO:0000976">
    <property type="term" value="F:transcription cis-regulatory region binding"/>
    <property type="evidence" value="ECO:0007669"/>
    <property type="project" value="TreeGrafter"/>
</dbReference>
<dbReference type="Gene3D" id="1.10.10.10">
    <property type="entry name" value="Winged helix-like DNA-binding domain superfamily/Winged helix DNA-binding domain"/>
    <property type="match status" value="1"/>
</dbReference>
<feature type="domain" description="HTH lysR-type" evidence="5">
    <location>
        <begin position="1"/>
        <end position="58"/>
    </location>
</feature>
<dbReference type="PANTHER" id="PTHR30126">
    <property type="entry name" value="HTH-TYPE TRANSCRIPTIONAL REGULATOR"/>
    <property type="match status" value="1"/>
</dbReference>
<dbReference type="AlphaFoldDB" id="A0A1H7S1X6"/>
<dbReference type="SUPFAM" id="SSF46785">
    <property type="entry name" value="Winged helix' DNA-binding domain"/>
    <property type="match status" value="1"/>
</dbReference>
<dbReference type="EMBL" id="FOBB01000002">
    <property type="protein sequence ID" value="SEL66299.1"/>
    <property type="molecule type" value="Genomic_DNA"/>
</dbReference>
<keyword evidence="3" id="KW-0238">DNA-binding</keyword>
<evidence type="ECO:0000256" key="4">
    <source>
        <dbReference type="ARBA" id="ARBA00023163"/>
    </source>
</evidence>
<accession>A0A1H7S1X6</accession>
<dbReference type="InterPro" id="IPR005119">
    <property type="entry name" value="LysR_subst-bd"/>
</dbReference>
<keyword evidence="4" id="KW-0804">Transcription</keyword>
<keyword evidence="7" id="KW-1185">Reference proteome</keyword>
<dbReference type="GO" id="GO:0003700">
    <property type="term" value="F:DNA-binding transcription factor activity"/>
    <property type="evidence" value="ECO:0007669"/>
    <property type="project" value="InterPro"/>
</dbReference>
<comment type="similarity">
    <text evidence="1">Belongs to the LysR transcriptional regulatory family.</text>
</comment>
<dbReference type="InterPro" id="IPR036388">
    <property type="entry name" value="WH-like_DNA-bd_sf"/>
</dbReference>
<dbReference type="Pfam" id="PF00126">
    <property type="entry name" value="HTH_1"/>
    <property type="match status" value="1"/>
</dbReference>
<evidence type="ECO:0000259" key="5">
    <source>
        <dbReference type="PROSITE" id="PS50931"/>
    </source>
</evidence>
<reference evidence="6 7" key="1">
    <citation type="submission" date="2016-10" db="EMBL/GenBank/DDBJ databases">
        <authorList>
            <person name="de Groot N.N."/>
        </authorList>
    </citation>
    <scope>NUCLEOTIDE SEQUENCE [LARGE SCALE GENOMIC DNA]</scope>
    <source>
        <strain evidence="6 7">DSM 21039</strain>
    </source>
</reference>
<dbReference type="InterPro" id="IPR000847">
    <property type="entry name" value="LysR_HTH_N"/>
</dbReference>
<evidence type="ECO:0000256" key="3">
    <source>
        <dbReference type="ARBA" id="ARBA00023125"/>
    </source>
</evidence>
<dbReference type="SUPFAM" id="SSF53850">
    <property type="entry name" value="Periplasmic binding protein-like II"/>
    <property type="match status" value="1"/>
</dbReference>
<organism evidence="6 7">
    <name type="scientific">Chitinophaga rupis</name>
    <dbReference type="NCBI Taxonomy" id="573321"/>
    <lineage>
        <taxon>Bacteria</taxon>
        <taxon>Pseudomonadati</taxon>
        <taxon>Bacteroidota</taxon>
        <taxon>Chitinophagia</taxon>
        <taxon>Chitinophagales</taxon>
        <taxon>Chitinophagaceae</taxon>
        <taxon>Chitinophaga</taxon>
    </lineage>
</organism>
<evidence type="ECO:0000256" key="2">
    <source>
        <dbReference type="ARBA" id="ARBA00023015"/>
    </source>
</evidence>
<sequence>MLNISYEAFYETARLLSFSKAAEVLFMTQPSVSKHIRLLENQFNLSFFERKGSTIQLTAAGKILFDHIKQAKELQRNMQFNLSSLSGRQQAKGSLVVGASTTVALYVIPGILSSFHQQYPNIQLRLLNSNSENILRALLEQEIDLGITESRNKHTTVQYKFFMKDEVIPVCHHKSPLAKKKRVTVEELKNIPVALRERGSGTLAAVAEALAPFGLSIQDINNRIILGGTEALKNFLLSDTCLGFLPQRSVEHLIDNGQLVRIDIPGLRIHRSFFFMQRQGTNNDQINNIFIRLAKKQYNPR</sequence>
<protein>
    <submittedName>
        <fullName evidence="6">Transcriptional regulator, LysR family</fullName>
    </submittedName>
</protein>
<proteinExistence type="inferred from homology"/>
<gene>
    <name evidence="6" type="ORF">SAMN04488505_102792</name>
</gene>
<dbReference type="RefSeq" id="WP_089910689.1">
    <property type="nucleotide sequence ID" value="NZ_FOBB01000002.1"/>
</dbReference>
<evidence type="ECO:0000313" key="7">
    <source>
        <dbReference type="Proteomes" id="UP000198984"/>
    </source>
</evidence>
<keyword evidence="2" id="KW-0805">Transcription regulation</keyword>
<evidence type="ECO:0000313" key="6">
    <source>
        <dbReference type="EMBL" id="SEL66299.1"/>
    </source>
</evidence>
<dbReference type="PRINTS" id="PR00039">
    <property type="entry name" value="HTHLYSR"/>
</dbReference>
<name>A0A1H7S1X6_9BACT</name>
<dbReference type="InterPro" id="IPR036390">
    <property type="entry name" value="WH_DNA-bd_sf"/>
</dbReference>
<dbReference type="PANTHER" id="PTHR30126:SF39">
    <property type="entry name" value="HTH-TYPE TRANSCRIPTIONAL REGULATOR CYSL"/>
    <property type="match status" value="1"/>
</dbReference>
<dbReference type="PROSITE" id="PS50931">
    <property type="entry name" value="HTH_LYSR"/>
    <property type="match status" value="1"/>
</dbReference>